<dbReference type="Proteomes" id="UP000231162">
    <property type="component" value="Unassembled WGS sequence"/>
</dbReference>
<name>A0A2M6R8G3_9BACT</name>
<gene>
    <name evidence="9" type="ORF">COT79_02725</name>
</gene>
<dbReference type="InterPro" id="IPR003004">
    <property type="entry name" value="GspF/PilC"/>
</dbReference>
<evidence type="ECO:0000256" key="2">
    <source>
        <dbReference type="ARBA" id="ARBA00005745"/>
    </source>
</evidence>
<accession>A0A2M6R8G3</accession>
<dbReference type="PRINTS" id="PR00812">
    <property type="entry name" value="BCTERIALGSPF"/>
</dbReference>
<evidence type="ECO:0000256" key="7">
    <source>
        <dbReference type="SAM" id="Phobius"/>
    </source>
</evidence>
<evidence type="ECO:0000313" key="9">
    <source>
        <dbReference type="EMBL" id="PIS06787.1"/>
    </source>
</evidence>
<evidence type="ECO:0000256" key="5">
    <source>
        <dbReference type="ARBA" id="ARBA00022989"/>
    </source>
</evidence>
<dbReference type="PANTHER" id="PTHR30012">
    <property type="entry name" value="GENERAL SECRETION PATHWAY PROTEIN"/>
    <property type="match status" value="1"/>
</dbReference>
<evidence type="ECO:0000256" key="6">
    <source>
        <dbReference type="ARBA" id="ARBA00023136"/>
    </source>
</evidence>
<comment type="subcellular location">
    <subcellularLocation>
        <location evidence="1">Cell membrane</location>
        <topology evidence="1">Multi-pass membrane protein</topology>
    </subcellularLocation>
</comment>
<keyword evidence="5 7" id="KW-1133">Transmembrane helix</keyword>
<feature type="domain" description="Type II secretion system protein GspF" evidence="8">
    <location>
        <begin position="69"/>
        <end position="191"/>
    </location>
</feature>
<dbReference type="Gene3D" id="1.20.81.30">
    <property type="entry name" value="Type II secretion system (T2SS), domain F"/>
    <property type="match status" value="2"/>
</dbReference>
<evidence type="ECO:0000256" key="4">
    <source>
        <dbReference type="ARBA" id="ARBA00022692"/>
    </source>
</evidence>
<keyword evidence="4 7" id="KW-0812">Transmembrane</keyword>
<evidence type="ECO:0000259" key="8">
    <source>
        <dbReference type="Pfam" id="PF00482"/>
    </source>
</evidence>
<organism evidence="9 10">
    <name type="scientific">Candidatus Berkelbacteria bacterium CG10_big_fil_rev_8_21_14_0_10_43_14</name>
    <dbReference type="NCBI Taxonomy" id="1974515"/>
    <lineage>
        <taxon>Bacteria</taxon>
        <taxon>Candidatus Berkelbacteria</taxon>
    </lineage>
</organism>
<dbReference type="PANTHER" id="PTHR30012:SF0">
    <property type="entry name" value="TYPE II SECRETION SYSTEM PROTEIN F-RELATED"/>
    <property type="match status" value="1"/>
</dbReference>
<feature type="transmembrane region" description="Helical" evidence="7">
    <location>
        <begin position="214"/>
        <end position="240"/>
    </location>
</feature>
<keyword evidence="3" id="KW-1003">Cell membrane</keyword>
<proteinExistence type="inferred from homology"/>
<comment type="caution">
    <text evidence="9">The sequence shown here is derived from an EMBL/GenBank/DDBJ whole genome shotgun (WGS) entry which is preliminary data.</text>
</comment>
<protein>
    <recommendedName>
        <fullName evidence="8">Type II secretion system protein GspF domain-containing protein</fullName>
    </recommendedName>
</protein>
<dbReference type="GO" id="GO:0005886">
    <property type="term" value="C:plasma membrane"/>
    <property type="evidence" value="ECO:0007669"/>
    <property type="project" value="UniProtKB-SubCell"/>
</dbReference>
<feature type="transmembrane region" description="Helical" evidence="7">
    <location>
        <begin position="375"/>
        <end position="396"/>
    </location>
</feature>
<reference evidence="10" key="1">
    <citation type="submission" date="2017-09" db="EMBL/GenBank/DDBJ databases">
        <title>Depth-based differentiation of microbial function through sediment-hosted aquifers and enrichment of novel symbionts in the deep terrestrial subsurface.</title>
        <authorList>
            <person name="Probst A.J."/>
            <person name="Ladd B."/>
            <person name="Jarett J.K."/>
            <person name="Geller-Mcgrath D.E."/>
            <person name="Sieber C.M.K."/>
            <person name="Emerson J.B."/>
            <person name="Anantharaman K."/>
            <person name="Thomas B.C."/>
            <person name="Malmstrom R."/>
            <person name="Stieglmeier M."/>
            <person name="Klingl A."/>
            <person name="Woyke T."/>
            <person name="Ryan C.M."/>
            <person name="Banfield J.F."/>
        </authorList>
    </citation>
    <scope>NUCLEOTIDE SEQUENCE [LARGE SCALE GENOMIC DNA]</scope>
</reference>
<dbReference type="Pfam" id="PF00482">
    <property type="entry name" value="T2SSF"/>
    <property type="match status" value="2"/>
</dbReference>
<keyword evidence="6 7" id="KW-0472">Membrane</keyword>
<feature type="domain" description="Type II secretion system protein GspF" evidence="8">
    <location>
        <begin position="272"/>
        <end position="394"/>
    </location>
</feature>
<evidence type="ECO:0000256" key="1">
    <source>
        <dbReference type="ARBA" id="ARBA00004651"/>
    </source>
</evidence>
<comment type="similarity">
    <text evidence="2">Belongs to the GSP F family.</text>
</comment>
<dbReference type="InterPro" id="IPR042094">
    <property type="entry name" value="T2SS_GspF_sf"/>
</dbReference>
<dbReference type="AlphaFoldDB" id="A0A2M6R8G3"/>
<dbReference type="EMBL" id="PEZX01000036">
    <property type="protein sequence ID" value="PIS06787.1"/>
    <property type="molecule type" value="Genomic_DNA"/>
</dbReference>
<evidence type="ECO:0000313" key="10">
    <source>
        <dbReference type="Proteomes" id="UP000231162"/>
    </source>
</evidence>
<sequence>MSPLYRYEAVDARGRTTEGEMNAPSDQEIANVLKSRNLTIVSIENATDRSPIGGHRPKRIGVKEKILVTTYLATMIRAGSPLIAGIDVLLTDAHNTNFIRILQGIKEGLEKGRLLSETLSLYPDSFDQPFVAIIKAGETSGQLENVLQGLSQKLKRDQEMTGRVKAALSYPLVILIALVIIGGVMMIFVLPKLIDIFLKVDIKLPWTTMLLVRWSQFITNNTLLATGLFFGGLGACALVVRTRGARTLLIKIGTIIPVTRNLFYAIDMARLTSTLSILLKTGVPVERSLAIASDVVSSNTLKKILKNSVTQITQGVSIAQSLRQKNGLIPEIMIKVIQVGEETGSLDQSLDSLTDSFNEEVHNRLQALSVIIEPVLMLIVGVVVGAFVFSIIGPIYQVVSRGGQ</sequence>
<evidence type="ECO:0000256" key="3">
    <source>
        <dbReference type="ARBA" id="ARBA00022475"/>
    </source>
</evidence>
<dbReference type="InterPro" id="IPR018076">
    <property type="entry name" value="T2SS_GspF_dom"/>
</dbReference>
<feature type="transmembrane region" description="Helical" evidence="7">
    <location>
        <begin position="170"/>
        <end position="194"/>
    </location>
</feature>